<keyword evidence="1" id="KW-0812">Transmembrane</keyword>
<sequence length="243" mass="27038">MTLFVLVSLAICFSVGPILSSTFTYLNIRNVSKYDYRWERIAGIVVGIGSTGLGITGIIAIATAPHSTEEVYYWLDALARLLQIFISPGWAIWAVHLVATLTILDIVSAVIGKTISPAYELALLARLAAASLLCLVLSRKQLQAHKNLGFERRDKEYVQLLHTFFFANAAAVSTQLCGAIIISSLSLASRSTSTQLRQGIFMLLCHLPFYINQIWRRFIVPISDQMRRLRYSFSHGLTRNGTL</sequence>
<evidence type="ECO:0000256" key="1">
    <source>
        <dbReference type="SAM" id="Phobius"/>
    </source>
</evidence>
<accession>A0A6A5S7Q3</accession>
<evidence type="ECO:0000313" key="4">
    <source>
        <dbReference type="Proteomes" id="UP000800038"/>
    </source>
</evidence>
<dbReference type="AlphaFoldDB" id="A0A6A5S7Q3"/>
<keyword evidence="1" id="KW-0472">Membrane</keyword>
<proteinExistence type="predicted"/>
<protein>
    <recommendedName>
        <fullName evidence="5">Integral membrane protein</fullName>
    </recommendedName>
</protein>
<dbReference type="Proteomes" id="UP000800038">
    <property type="component" value="Unassembled WGS sequence"/>
</dbReference>
<dbReference type="EMBL" id="ML976175">
    <property type="protein sequence ID" value="KAF1936691.1"/>
    <property type="molecule type" value="Genomic_DNA"/>
</dbReference>
<keyword evidence="4" id="KW-1185">Reference proteome</keyword>
<evidence type="ECO:0000313" key="3">
    <source>
        <dbReference type="EMBL" id="KAF1936691.1"/>
    </source>
</evidence>
<feature type="transmembrane region" description="Helical" evidence="1">
    <location>
        <begin position="44"/>
        <end position="64"/>
    </location>
</feature>
<feature type="signal peptide" evidence="2">
    <location>
        <begin position="1"/>
        <end position="20"/>
    </location>
</feature>
<keyword evidence="2" id="KW-0732">Signal</keyword>
<name>A0A6A5S7Q3_9PLEO</name>
<gene>
    <name evidence="3" type="ORF">EJ02DRAFT_479445</name>
</gene>
<evidence type="ECO:0000256" key="2">
    <source>
        <dbReference type="SAM" id="SignalP"/>
    </source>
</evidence>
<feature type="transmembrane region" description="Helical" evidence="1">
    <location>
        <begin position="158"/>
        <end position="188"/>
    </location>
</feature>
<evidence type="ECO:0008006" key="5">
    <source>
        <dbReference type="Google" id="ProtNLM"/>
    </source>
</evidence>
<organism evidence="3 4">
    <name type="scientific">Clathrospora elynae</name>
    <dbReference type="NCBI Taxonomy" id="706981"/>
    <lineage>
        <taxon>Eukaryota</taxon>
        <taxon>Fungi</taxon>
        <taxon>Dikarya</taxon>
        <taxon>Ascomycota</taxon>
        <taxon>Pezizomycotina</taxon>
        <taxon>Dothideomycetes</taxon>
        <taxon>Pleosporomycetidae</taxon>
        <taxon>Pleosporales</taxon>
        <taxon>Diademaceae</taxon>
        <taxon>Clathrospora</taxon>
    </lineage>
</organism>
<keyword evidence="1" id="KW-1133">Transmembrane helix</keyword>
<feature type="transmembrane region" description="Helical" evidence="1">
    <location>
        <begin position="200"/>
        <end position="220"/>
    </location>
</feature>
<reference evidence="3" key="1">
    <citation type="journal article" date="2020" name="Stud. Mycol.">
        <title>101 Dothideomycetes genomes: a test case for predicting lifestyles and emergence of pathogens.</title>
        <authorList>
            <person name="Haridas S."/>
            <person name="Albert R."/>
            <person name="Binder M."/>
            <person name="Bloem J."/>
            <person name="Labutti K."/>
            <person name="Salamov A."/>
            <person name="Andreopoulos B."/>
            <person name="Baker S."/>
            <person name="Barry K."/>
            <person name="Bills G."/>
            <person name="Bluhm B."/>
            <person name="Cannon C."/>
            <person name="Castanera R."/>
            <person name="Culley D."/>
            <person name="Daum C."/>
            <person name="Ezra D."/>
            <person name="Gonzalez J."/>
            <person name="Henrissat B."/>
            <person name="Kuo A."/>
            <person name="Liang C."/>
            <person name="Lipzen A."/>
            <person name="Lutzoni F."/>
            <person name="Magnuson J."/>
            <person name="Mondo S."/>
            <person name="Nolan M."/>
            <person name="Ohm R."/>
            <person name="Pangilinan J."/>
            <person name="Park H.-J."/>
            <person name="Ramirez L."/>
            <person name="Alfaro M."/>
            <person name="Sun H."/>
            <person name="Tritt A."/>
            <person name="Yoshinaga Y."/>
            <person name="Zwiers L.-H."/>
            <person name="Turgeon B."/>
            <person name="Goodwin S."/>
            <person name="Spatafora J."/>
            <person name="Crous P."/>
            <person name="Grigoriev I."/>
        </authorList>
    </citation>
    <scope>NUCLEOTIDE SEQUENCE</scope>
    <source>
        <strain evidence="3">CBS 161.51</strain>
    </source>
</reference>
<dbReference type="OrthoDB" id="3694131at2759"/>
<feature type="transmembrane region" description="Helical" evidence="1">
    <location>
        <begin position="90"/>
        <end position="112"/>
    </location>
</feature>
<feature type="chain" id="PRO_5025613492" description="Integral membrane protein" evidence="2">
    <location>
        <begin position="21"/>
        <end position="243"/>
    </location>
</feature>